<dbReference type="STRING" id="1173701.A0A066XG86"/>
<sequence>MSSDLESKILQAAARNRELLAVLAETDNAIPDLTQQRRLIADLDRQLQQSDKTLGALEARRKKELKDHEKYRDSVMRRFVHKAVGKRDKFDERAAREEREYFDVLQQEHREKEVNGNLRAQLAAAREAAGPLEAAARRHDEAAARRHDEAQCALDTLYDAIFAGPTPAYPDDDRLERDAEEARRAYHDTRSMAEAEQHAIRLLTAAAGRMGDALRGMDDALSHSRMDMFGGGGTMTDMMERSALQRAEAAVQEARGLVAQAGRMTPHVGPLPPVAINHGGLVGDVLFDNVFTDMAFHDEIKKSRLSVERCAAALGGILRETRARHQELTWRLKAQGPRLESTRTALQKEREKVFERIAGEGHVDAQGTAAAAAAAAATSSVSTAMSAEVKQ</sequence>
<proteinExistence type="predicted"/>
<dbReference type="PANTHER" id="PTHR21974:SF2">
    <property type="entry name" value="RE15880P"/>
    <property type="match status" value="1"/>
</dbReference>
<evidence type="ECO:0000313" key="2">
    <source>
        <dbReference type="Proteomes" id="UP000027238"/>
    </source>
</evidence>
<reference evidence="2" key="1">
    <citation type="journal article" date="2014" name="Genome Announc.">
        <title>Draft genome sequence of Colletotrichum sublineola, a destructive pathogen of cultivated sorghum.</title>
        <authorList>
            <person name="Baroncelli R."/>
            <person name="Sanz-Martin J.M."/>
            <person name="Rech G.E."/>
            <person name="Sukno S.A."/>
            <person name="Thon M.R."/>
        </authorList>
    </citation>
    <scope>NUCLEOTIDE SEQUENCE [LARGE SCALE GENOMIC DNA]</scope>
    <source>
        <strain evidence="2">TX430BB</strain>
    </source>
</reference>
<name>A0A066XG86_COLSU</name>
<dbReference type="EMBL" id="JMSE01000910">
    <property type="protein sequence ID" value="KDN66659.1"/>
    <property type="molecule type" value="Genomic_DNA"/>
</dbReference>
<accession>A0A066XG86</accession>
<comment type="caution">
    <text evidence="1">The sequence shown here is derived from an EMBL/GenBank/DDBJ whole genome shotgun (WGS) entry which is preliminary data.</text>
</comment>
<dbReference type="PANTHER" id="PTHR21974">
    <property type="entry name" value="RE15880P"/>
    <property type="match status" value="1"/>
</dbReference>
<dbReference type="OMA" id="FRRFAHK"/>
<dbReference type="HOGENOM" id="CLU_044873_1_0_1"/>
<evidence type="ECO:0000313" key="1">
    <source>
        <dbReference type="EMBL" id="KDN66659.1"/>
    </source>
</evidence>
<dbReference type="OrthoDB" id="2562743at2759"/>
<dbReference type="AlphaFoldDB" id="A0A066XG86"/>
<keyword evidence="2" id="KW-1185">Reference proteome</keyword>
<dbReference type="eggNOG" id="ENOG502RXPA">
    <property type="taxonomic scope" value="Eukaryota"/>
</dbReference>
<dbReference type="Proteomes" id="UP000027238">
    <property type="component" value="Unassembled WGS sequence"/>
</dbReference>
<gene>
    <name evidence="1" type="ORF">CSUB01_07501</name>
</gene>
<protein>
    <submittedName>
        <fullName evidence="1">Uncharacterized protein</fullName>
    </submittedName>
</protein>
<organism evidence="1 2">
    <name type="scientific">Colletotrichum sublineola</name>
    <name type="common">Sorghum anthracnose fungus</name>
    <dbReference type="NCBI Taxonomy" id="1173701"/>
    <lineage>
        <taxon>Eukaryota</taxon>
        <taxon>Fungi</taxon>
        <taxon>Dikarya</taxon>
        <taxon>Ascomycota</taxon>
        <taxon>Pezizomycotina</taxon>
        <taxon>Sordariomycetes</taxon>
        <taxon>Hypocreomycetidae</taxon>
        <taxon>Glomerellales</taxon>
        <taxon>Glomerellaceae</taxon>
        <taxon>Colletotrichum</taxon>
        <taxon>Colletotrichum graminicola species complex</taxon>
    </lineage>
</organism>